<keyword evidence="2" id="KW-0808">Transferase</keyword>
<evidence type="ECO:0000259" key="7">
    <source>
        <dbReference type="PROSITE" id="PS50280"/>
    </source>
</evidence>
<keyword evidence="5" id="KW-0863">Zinc-finger</keyword>
<dbReference type="GO" id="GO:0008170">
    <property type="term" value="F:N-methyltransferase activity"/>
    <property type="evidence" value="ECO:0007669"/>
    <property type="project" value="UniProtKB-ARBA"/>
</dbReference>
<dbReference type="InterPro" id="IPR046341">
    <property type="entry name" value="SET_dom_sf"/>
</dbReference>
<name>A0A9R0EM05_SPOFR</name>
<dbReference type="GO" id="GO:0008270">
    <property type="term" value="F:zinc ion binding"/>
    <property type="evidence" value="ECO:0007669"/>
    <property type="project" value="UniProtKB-KW"/>
</dbReference>
<dbReference type="Gene3D" id="2.170.270.10">
    <property type="entry name" value="SET domain"/>
    <property type="match status" value="1"/>
</dbReference>
<keyword evidence="8" id="KW-1185">Reference proteome</keyword>
<dbReference type="AlphaFoldDB" id="A0A9R0EM05"/>
<dbReference type="InterPro" id="IPR052097">
    <property type="entry name" value="SET-MYND_domain_protein"/>
</dbReference>
<evidence type="ECO:0000256" key="1">
    <source>
        <dbReference type="ARBA" id="ARBA00022603"/>
    </source>
</evidence>
<dbReference type="GO" id="GO:0005634">
    <property type="term" value="C:nucleus"/>
    <property type="evidence" value="ECO:0007669"/>
    <property type="project" value="TreeGrafter"/>
</dbReference>
<keyword evidence="6" id="KW-0862">Zinc</keyword>
<reference evidence="9" key="1">
    <citation type="submission" date="2025-08" db="UniProtKB">
        <authorList>
            <consortium name="RefSeq"/>
        </authorList>
    </citation>
    <scope>IDENTIFICATION</scope>
    <source>
        <tissue evidence="9">Whole larval tissue</tissue>
    </source>
</reference>
<dbReference type="Proteomes" id="UP000829999">
    <property type="component" value="Chromosome 5"/>
</dbReference>
<dbReference type="SUPFAM" id="SSF82199">
    <property type="entry name" value="SET domain"/>
    <property type="match status" value="1"/>
</dbReference>
<dbReference type="GO" id="GO:0008276">
    <property type="term" value="F:protein methyltransferase activity"/>
    <property type="evidence" value="ECO:0007669"/>
    <property type="project" value="UniProtKB-ARBA"/>
</dbReference>
<keyword evidence="3" id="KW-0949">S-adenosyl-L-methionine</keyword>
<dbReference type="Pfam" id="PF00856">
    <property type="entry name" value="SET"/>
    <property type="match status" value="1"/>
</dbReference>
<dbReference type="PROSITE" id="PS01360">
    <property type="entry name" value="ZF_MYND_1"/>
    <property type="match status" value="1"/>
</dbReference>
<dbReference type="InterPro" id="IPR002893">
    <property type="entry name" value="Znf_MYND"/>
</dbReference>
<evidence type="ECO:0000256" key="3">
    <source>
        <dbReference type="ARBA" id="ARBA00022691"/>
    </source>
</evidence>
<dbReference type="SUPFAM" id="SSF144232">
    <property type="entry name" value="HIT/MYND zinc finger-like"/>
    <property type="match status" value="1"/>
</dbReference>
<dbReference type="PANTHER" id="PTHR46165:SF6">
    <property type="entry name" value="SET AND MYND DOMAIN-CONTAINING PROTEIN 4-LIKE PROTEIN"/>
    <property type="match status" value="1"/>
</dbReference>
<proteinExistence type="predicted"/>
<dbReference type="Gene3D" id="1.10.220.160">
    <property type="match status" value="1"/>
</dbReference>
<protein>
    <submittedName>
        <fullName evidence="9">SET and MYND domain-containing protein 4</fullName>
    </submittedName>
</protein>
<keyword evidence="1" id="KW-0489">Methyltransferase</keyword>
<sequence length="574" mass="65664">MNNNWTGLDKYYTDPSLKDIYNTLLNEDLSDCVVLARNVLSKTNNWLIFQFCEKSTSVSRSFLERGLIYFRRYYDAEQALLAFNNALTFAPINSDVMQLAYCSRAELCLCFPITFSLSLNNIDTCLALDCPRGIVHKLTEMKSTASELLYIEREALEYTSSPFVDNFFKLKSINVDAPCATPDVDVIVESGQVKVVAAKDIRVGTLLVNETAFMAATHSKNVTTSCHYCLRMSPDSIPCEGCCKAMFCDENCKEKSMSEGHDVECKIVDIIVDDIKLPFQTVLKIRRLCSSWDEFIAVSKDLGADGEKNEITAKIFGSNKFSVLKPRADNPFVHGRMFNRCMCIVNIIHYLETRTSFFPECSEEREAAIRAVARIFLYLCLYCTPVRMLHVTHCAKVELHNFTNRGYFPLIGNLDHSCTPNTYVIGLRNSAALFALKPIKKGELLTFSYIGHYLETEEYGKERATKLLHDYGIACKDCVICENNVPLTQNLNPEQLEAFRSMPRGQIEENTKNIYKEICRVMYLLNSVSFSKEYDEAYIEFIRCVMFFVRINYRNDYLKTYEENRLLIPLTTSI</sequence>
<dbReference type="GO" id="GO:0032259">
    <property type="term" value="P:methylation"/>
    <property type="evidence" value="ECO:0007669"/>
    <property type="project" value="UniProtKB-KW"/>
</dbReference>
<dbReference type="GO" id="GO:0042826">
    <property type="term" value="F:histone deacetylase binding"/>
    <property type="evidence" value="ECO:0007669"/>
    <property type="project" value="TreeGrafter"/>
</dbReference>
<feature type="domain" description="SET" evidence="7">
    <location>
        <begin position="166"/>
        <end position="450"/>
    </location>
</feature>
<dbReference type="GeneID" id="118272063"/>
<dbReference type="InterPro" id="IPR001214">
    <property type="entry name" value="SET_dom"/>
</dbReference>
<evidence type="ECO:0000256" key="5">
    <source>
        <dbReference type="ARBA" id="ARBA00022771"/>
    </source>
</evidence>
<dbReference type="OrthoDB" id="62495at2759"/>
<dbReference type="PROSITE" id="PS50280">
    <property type="entry name" value="SET"/>
    <property type="match status" value="1"/>
</dbReference>
<dbReference type="PANTHER" id="PTHR46165">
    <property type="entry name" value="SET AND MYND DOMAIN-CONTAINING PROTEIN 4"/>
    <property type="match status" value="1"/>
</dbReference>
<organism evidence="8 9">
    <name type="scientific">Spodoptera frugiperda</name>
    <name type="common">Fall armyworm</name>
    <dbReference type="NCBI Taxonomy" id="7108"/>
    <lineage>
        <taxon>Eukaryota</taxon>
        <taxon>Metazoa</taxon>
        <taxon>Ecdysozoa</taxon>
        <taxon>Arthropoda</taxon>
        <taxon>Hexapoda</taxon>
        <taxon>Insecta</taxon>
        <taxon>Pterygota</taxon>
        <taxon>Neoptera</taxon>
        <taxon>Endopterygota</taxon>
        <taxon>Lepidoptera</taxon>
        <taxon>Glossata</taxon>
        <taxon>Ditrysia</taxon>
        <taxon>Noctuoidea</taxon>
        <taxon>Noctuidae</taxon>
        <taxon>Amphipyrinae</taxon>
        <taxon>Spodoptera</taxon>
    </lineage>
</organism>
<keyword evidence="4" id="KW-0479">Metal-binding</keyword>
<dbReference type="GO" id="GO:0008757">
    <property type="term" value="F:S-adenosylmethionine-dependent methyltransferase activity"/>
    <property type="evidence" value="ECO:0007669"/>
    <property type="project" value="UniProtKB-ARBA"/>
</dbReference>
<dbReference type="Gene3D" id="6.10.140.2220">
    <property type="match status" value="1"/>
</dbReference>
<gene>
    <name evidence="9" type="primary">LOC118272063</name>
</gene>
<evidence type="ECO:0000313" key="8">
    <source>
        <dbReference type="Proteomes" id="UP000829999"/>
    </source>
</evidence>
<dbReference type="RefSeq" id="XP_035444263.2">
    <property type="nucleotide sequence ID" value="XM_035588370.2"/>
</dbReference>
<dbReference type="GO" id="GO:0005737">
    <property type="term" value="C:cytoplasm"/>
    <property type="evidence" value="ECO:0007669"/>
    <property type="project" value="TreeGrafter"/>
</dbReference>
<evidence type="ECO:0000256" key="6">
    <source>
        <dbReference type="ARBA" id="ARBA00022833"/>
    </source>
</evidence>
<evidence type="ECO:0000256" key="4">
    <source>
        <dbReference type="ARBA" id="ARBA00022723"/>
    </source>
</evidence>
<evidence type="ECO:0000313" key="9">
    <source>
        <dbReference type="RefSeq" id="XP_035444263.2"/>
    </source>
</evidence>
<accession>A0A9R0EM05</accession>
<evidence type="ECO:0000256" key="2">
    <source>
        <dbReference type="ARBA" id="ARBA00022679"/>
    </source>
</evidence>